<dbReference type="InterPro" id="IPR011057">
    <property type="entry name" value="Mss4-like_sf"/>
</dbReference>
<organism evidence="5 6">
    <name type="scientific">Cladophialophora bantiana (strain ATCC 10958 / CBS 173.52 / CDC B-1940 / NIH 8579)</name>
    <name type="common">Xylohypha bantiana</name>
    <dbReference type="NCBI Taxonomy" id="1442370"/>
    <lineage>
        <taxon>Eukaryota</taxon>
        <taxon>Fungi</taxon>
        <taxon>Dikarya</taxon>
        <taxon>Ascomycota</taxon>
        <taxon>Pezizomycotina</taxon>
        <taxon>Eurotiomycetes</taxon>
        <taxon>Chaetothyriomycetidae</taxon>
        <taxon>Chaetothyriales</taxon>
        <taxon>Herpotrichiellaceae</taxon>
        <taxon>Cladophialophora</taxon>
    </lineage>
</organism>
<protein>
    <recommendedName>
        <fullName evidence="4">CENP-V/GFA domain-containing protein</fullName>
    </recommendedName>
</protein>
<evidence type="ECO:0000256" key="3">
    <source>
        <dbReference type="ARBA" id="ARBA00022833"/>
    </source>
</evidence>
<evidence type="ECO:0000313" key="6">
    <source>
        <dbReference type="Proteomes" id="UP000053789"/>
    </source>
</evidence>
<dbReference type="VEuPathDB" id="FungiDB:Z519_02167"/>
<evidence type="ECO:0000259" key="4">
    <source>
        <dbReference type="Pfam" id="PF04828"/>
    </source>
</evidence>
<evidence type="ECO:0000256" key="2">
    <source>
        <dbReference type="ARBA" id="ARBA00022723"/>
    </source>
</evidence>
<evidence type="ECO:0000256" key="1">
    <source>
        <dbReference type="ARBA" id="ARBA00005495"/>
    </source>
</evidence>
<keyword evidence="3" id="KW-0862">Zinc</keyword>
<dbReference type="AlphaFoldDB" id="A0A0D2F3E3"/>
<dbReference type="RefSeq" id="XP_016623445.1">
    <property type="nucleotide sequence ID" value="XM_016759924.1"/>
</dbReference>
<dbReference type="GO" id="GO:0046872">
    <property type="term" value="F:metal ion binding"/>
    <property type="evidence" value="ECO:0007669"/>
    <property type="project" value="UniProtKB-KW"/>
</dbReference>
<comment type="similarity">
    <text evidence="1">Belongs to the Gfa family.</text>
</comment>
<feature type="domain" description="CENP-V/GFA" evidence="4">
    <location>
        <begin position="11"/>
        <end position="105"/>
    </location>
</feature>
<dbReference type="OrthoDB" id="6329284at2759"/>
<accession>A0A0D2F3E3</accession>
<dbReference type="InterPro" id="IPR006913">
    <property type="entry name" value="CENP-V/GFA"/>
</dbReference>
<dbReference type="Proteomes" id="UP000053789">
    <property type="component" value="Unassembled WGS sequence"/>
</dbReference>
<keyword evidence="6" id="KW-1185">Reference proteome</keyword>
<reference evidence="5" key="1">
    <citation type="submission" date="2015-01" db="EMBL/GenBank/DDBJ databases">
        <title>The Genome Sequence of Cladophialophora bantiana CBS 173.52.</title>
        <authorList>
            <consortium name="The Broad Institute Genomics Platform"/>
            <person name="Cuomo C."/>
            <person name="de Hoog S."/>
            <person name="Gorbushina A."/>
            <person name="Stielow B."/>
            <person name="Teixiera M."/>
            <person name="Abouelleil A."/>
            <person name="Chapman S.B."/>
            <person name="Priest M."/>
            <person name="Young S.K."/>
            <person name="Wortman J."/>
            <person name="Nusbaum C."/>
            <person name="Birren B."/>
        </authorList>
    </citation>
    <scope>NUCLEOTIDE SEQUENCE [LARGE SCALE GENOMIC DNA]</scope>
    <source>
        <strain evidence="5">CBS 173.52</strain>
    </source>
</reference>
<dbReference type="SUPFAM" id="SSF51316">
    <property type="entry name" value="Mss4-like"/>
    <property type="match status" value="1"/>
</dbReference>
<dbReference type="GO" id="GO:0016846">
    <property type="term" value="F:carbon-sulfur lyase activity"/>
    <property type="evidence" value="ECO:0007669"/>
    <property type="project" value="InterPro"/>
</dbReference>
<name>A0A0D2F3E3_CLAB1</name>
<keyword evidence="2" id="KW-0479">Metal-binding</keyword>
<dbReference type="EMBL" id="KN846982">
    <property type="protein sequence ID" value="KIW96776.1"/>
    <property type="molecule type" value="Genomic_DNA"/>
</dbReference>
<dbReference type="Gene3D" id="3.90.1590.10">
    <property type="entry name" value="glutathione-dependent formaldehyde- activating enzyme (gfa)"/>
    <property type="match status" value="1"/>
</dbReference>
<proteinExistence type="inferred from homology"/>
<gene>
    <name evidence="5" type="ORF">Z519_02167</name>
</gene>
<dbReference type="GeneID" id="27695095"/>
<sequence length="169" mass="18463">MESSPNHPAHISGGCLCGAIRYHVTLDEWPPNCRKWTGALMTHILPLPDFAFTWTPSDRPTYREYNSSPGCYRGFCNVCGGNLTWRGDSYGGRQLIILSLGSVDPAWLLSTAKSNFGTVLCSPRGGNYFWENAILGVTDRPMAGEKLLGSGDDSALETAKYDDKTPILA</sequence>
<dbReference type="Pfam" id="PF04828">
    <property type="entry name" value="GFA"/>
    <property type="match status" value="1"/>
</dbReference>
<dbReference type="HOGENOM" id="CLU_095045_1_0_1"/>
<evidence type="ECO:0000313" key="5">
    <source>
        <dbReference type="EMBL" id="KIW96776.1"/>
    </source>
</evidence>